<evidence type="ECO:0000256" key="8">
    <source>
        <dbReference type="ARBA" id="ARBA00038436"/>
    </source>
</evidence>
<evidence type="ECO:0000256" key="4">
    <source>
        <dbReference type="ARBA" id="ARBA00022519"/>
    </source>
</evidence>
<comment type="subunit">
    <text evidence="9">The complex comprises the extracytoplasmic solute receptor protein and the two transmembrane proteins.</text>
</comment>
<accession>A0A4R1I7A9</accession>
<protein>
    <recommendedName>
        <fullName evidence="9">TRAP transporter small permease protein</fullName>
    </recommendedName>
</protein>
<organism evidence="11 12">
    <name type="scientific">Ancylobacter aquaticus</name>
    <dbReference type="NCBI Taxonomy" id="100"/>
    <lineage>
        <taxon>Bacteria</taxon>
        <taxon>Pseudomonadati</taxon>
        <taxon>Pseudomonadota</taxon>
        <taxon>Alphaproteobacteria</taxon>
        <taxon>Hyphomicrobiales</taxon>
        <taxon>Xanthobacteraceae</taxon>
        <taxon>Ancylobacter</taxon>
    </lineage>
</organism>
<sequence>MVSLFLRTVDLLSKVAALIAGLLLIAAMLVICEMIFLRYVFRAPTIWQTDFVVFSATAAMFLGAPYVLKTRGHVGVDVIEIALPRRPRRVLGIVGALLGLTFTVLMAYASAIFFHEAYVNEWRTSTVAAITLWIPLLPLPVSFALLSLQYVAELVRRVCGTDEAEGHA</sequence>
<dbReference type="PANTHER" id="PTHR35011">
    <property type="entry name" value="2,3-DIKETO-L-GULONATE TRAP TRANSPORTER SMALL PERMEASE PROTEIN YIAM"/>
    <property type="match status" value="1"/>
</dbReference>
<gene>
    <name evidence="11" type="ORF">EV667_0982</name>
</gene>
<dbReference type="RefSeq" id="WP_131834148.1">
    <property type="nucleotide sequence ID" value="NZ_SMFY01000001.1"/>
</dbReference>
<feature type="transmembrane region" description="Helical" evidence="9">
    <location>
        <begin position="12"/>
        <end position="39"/>
    </location>
</feature>
<keyword evidence="6 9" id="KW-1133">Transmembrane helix</keyword>
<evidence type="ECO:0000256" key="3">
    <source>
        <dbReference type="ARBA" id="ARBA00022475"/>
    </source>
</evidence>
<keyword evidence="4 9" id="KW-0997">Cell inner membrane</keyword>
<evidence type="ECO:0000256" key="9">
    <source>
        <dbReference type="RuleBase" id="RU369079"/>
    </source>
</evidence>
<dbReference type="GO" id="GO:0005886">
    <property type="term" value="C:plasma membrane"/>
    <property type="evidence" value="ECO:0007669"/>
    <property type="project" value="UniProtKB-SubCell"/>
</dbReference>
<evidence type="ECO:0000256" key="2">
    <source>
        <dbReference type="ARBA" id="ARBA00022448"/>
    </source>
</evidence>
<keyword evidence="7 9" id="KW-0472">Membrane</keyword>
<comment type="caution">
    <text evidence="11">The sequence shown here is derived from an EMBL/GenBank/DDBJ whole genome shotgun (WGS) entry which is preliminary data.</text>
</comment>
<dbReference type="OrthoDB" id="7159137at2"/>
<dbReference type="AlphaFoldDB" id="A0A4R1I7A9"/>
<dbReference type="EMBL" id="SMFY01000001">
    <property type="protein sequence ID" value="TCK30878.1"/>
    <property type="molecule type" value="Genomic_DNA"/>
</dbReference>
<comment type="caution">
    <text evidence="9">Lacks conserved residue(s) required for the propagation of feature annotation.</text>
</comment>
<evidence type="ECO:0000256" key="6">
    <source>
        <dbReference type="ARBA" id="ARBA00022989"/>
    </source>
</evidence>
<reference evidence="11 12" key="1">
    <citation type="submission" date="2019-03" db="EMBL/GenBank/DDBJ databases">
        <title>Genomic Encyclopedia of Type Strains, Phase IV (KMG-IV): sequencing the most valuable type-strain genomes for metagenomic binning, comparative biology and taxonomic classification.</title>
        <authorList>
            <person name="Goeker M."/>
        </authorList>
    </citation>
    <scope>NUCLEOTIDE SEQUENCE [LARGE SCALE GENOMIC DNA]</scope>
    <source>
        <strain evidence="11 12">DSM 101</strain>
    </source>
</reference>
<evidence type="ECO:0000313" key="11">
    <source>
        <dbReference type="EMBL" id="TCK30878.1"/>
    </source>
</evidence>
<evidence type="ECO:0000256" key="5">
    <source>
        <dbReference type="ARBA" id="ARBA00022692"/>
    </source>
</evidence>
<name>A0A4R1I7A9_ANCAQ</name>
<keyword evidence="3" id="KW-1003">Cell membrane</keyword>
<feature type="transmembrane region" description="Helical" evidence="9">
    <location>
        <begin position="89"/>
        <end position="114"/>
    </location>
</feature>
<comment type="subcellular location">
    <subcellularLocation>
        <location evidence="1 9">Cell inner membrane</location>
        <topology evidence="1 9">Multi-pass membrane protein</topology>
    </subcellularLocation>
</comment>
<comment type="similarity">
    <text evidence="8 9">Belongs to the TRAP transporter small permease family.</text>
</comment>
<evidence type="ECO:0000313" key="12">
    <source>
        <dbReference type="Proteomes" id="UP000295030"/>
    </source>
</evidence>
<keyword evidence="12" id="KW-1185">Reference proteome</keyword>
<evidence type="ECO:0000256" key="7">
    <source>
        <dbReference type="ARBA" id="ARBA00023136"/>
    </source>
</evidence>
<dbReference type="Pfam" id="PF04290">
    <property type="entry name" value="DctQ"/>
    <property type="match status" value="1"/>
</dbReference>
<dbReference type="PANTHER" id="PTHR35011:SF10">
    <property type="entry name" value="TRAP TRANSPORTER SMALL PERMEASE PROTEIN"/>
    <property type="match status" value="1"/>
</dbReference>
<keyword evidence="5 9" id="KW-0812">Transmembrane</keyword>
<dbReference type="GO" id="GO:0015740">
    <property type="term" value="P:C4-dicarboxylate transport"/>
    <property type="evidence" value="ECO:0007669"/>
    <property type="project" value="TreeGrafter"/>
</dbReference>
<evidence type="ECO:0000256" key="1">
    <source>
        <dbReference type="ARBA" id="ARBA00004429"/>
    </source>
</evidence>
<keyword evidence="2 9" id="KW-0813">Transport</keyword>
<dbReference type="Proteomes" id="UP000295030">
    <property type="component" value="Unassembled WGS sequence"/>
</dbReference>
<comment type="function">
    <text evidence="9">Part of the tripartite ATP-independent periplasmic (TRAP) transport system.</text>
</comment>
<dbReference type="InterPro" id="IPR055348">
    <property type="entry name" value="DctQ"/>
</dbReference>
<feature type="transmembrane region" description="Helical" evidence="9">
    <location>
        <begin position="126"/>
        <end position="148"/>
    </location>
</feature>
<proteinExistence type="inferred from homology"/>
<dbReference type="GO" id="GO:0022857">
    <property type="term" value="F:transmembrane transporter activity"/>
    <property type="evidence" value="ECO:0007669"/>
    <property type="project" value="UniProtKB-UniRule"/>
</dbReference>
<evidence type="ECO:0000259" key="10">
    <source>
        <dbReference type="Pfam" id="PF04290"/>
    </source>
</evidence>
<dbReference type="InterPro" id="IPR007387">
    <property type="entry name" value="TRAP_DctQ"/>
</dbReference>
<feature type="domain" description="Tripartite ATP-independent periplasmic transporters DctQ component" evidence="10">
    <location>
        <begin position="28"/>
        <end position="159"/>
    </location>
</feature>